<dbReference type="EMBL" id="KQ420604">
    <property type="protein sequence ID" value="KOF79814.1"/>
    <property type="molecule type" value="Genomic_DNA"/>
</dbReference>
<protein>
    <submittedName>
        <fullName evidence="1">Uncharacterized protein</fullName>
    </submittedName>
</protein>
<name>A0A0L8GSL4_OCTBM</name>
<reference evidence="1" key="1">
    <citation type="submission" date="2015-07" db="EMBL/GenBank/DDBJ databases">
        <title>MeaNS - Measles Nucleotide Surveillance Program.</title>
        <authorList>
            <person name="Tran T."/>
            <person name="Druce J."/>
        </authorList>
    </citation>
    <scope>NUCLEOTIDE SEQUENCE</scope>
    <source>
        <strain evidence="1">UCB-OBI-ISO-001</strain>
        <tissue evidence="1">Gonad</tissue>
    </source>
</reference>
<gene>
    <name evidence="1" type="ORF">OCBIM_22028932mg</name>
</gene>
<accession>A0A0L8GSL4</accession>
<sequence>MLFFLVLFLWLFLLLLLLLSFFVLLPLLLPFLLGYWACFLKVSFATTNVANWPSAFDENMKN</sequence>
<proteinExistence type="predicted"/>
<evidence type="ECO:0000313" key="1">
    <source>
        <dbReference type="EMBL" id="KOF79814.1"/>
    </source>
</evidence>
<dbReference type="AlphaFoldDB" id="A0A0L8GSL4"/>
<organism evidence="1">
    <name type="scientific">Octopus bimaculoides</name>
    <name type="common">California two-spotted octopus</name>
    <dbReference type="NCBI Taxonomy" id="37653"/>
    <lineage>
        <taxon>Eukaryota</taxon>
        <taxon>Metazoa</taxon>
        <taxon>Spiralia</taxon>
        <taxon>Lophotrochozoa</taxon>
        <taxon>Mollusca</taxon>
        <taxon>Cephalopoda</taxon>
        <taxon>Coleoidea</taxon>
        <taxon>Octopodiformes</taxon>
        <taxon>Octopoda</taxon>
        <taxon>Incirrata</taxon>
        <taxon>Octopodidae</taxon>
        <taxon>Octopus</taxon>
    </lineage>
</organism>